<gene>
    <name evidence="4" type="ORF">ACFQZP_48625</name>
</gene>
<evidence type="ECO:0000256" key="2">
    <source>
        <dbReference type="SAM" id="SignalP"/>
    </source>
</evidence>
<sequence>MTGTHTRQPLLSRRKLFALGGAGAAGLLGTALALQATATPAHGRRPRPATSPSTSSSTTASPSASTSASASADASAATTVAGQTLVEVPANPSFVFATDLSNNAGAGEASAIASAYSLGAYEVTNAQYKAFLDDSSRTAPSYWDGDDFPSGKDEHPVLYVSLEDAEAYCDWLTDQADGWTFRLPSEAEWENAARGPDAYAYPWGDTAGTTYASGVLTSKYNYNAVCAAYYLANYGSTEATYDNKNSTRYGESEPISDIIAVTSTGGVSGWIDHTTWTGFVYTDVFDELTANGGNTSAVGAYPGGVSSYGAYDMAGNCFEWTSSIITATNGGEAGQQVNAVRGGSWYATGRSCATSYRGEGRDGSGIYLTVGIRVAADQS</sequence>
<dbReference type="InterPro" id="IPR006311">
    <property type="entry name" value="TAT_signal"/>
</dbReference>
<dbReference type="InterPro" id="IPR005532">
    <property type="entry name" value="SUMF_dom"/>
</dbReference>
<keyword evidence="5" id="KW-1185">Reference proteome</keyword>
<dbReference type="RefSeq" id="WP_381260969.1">
    <property type="nucleotide sequence ID" value="NZ_JBHTBI010000046.1"/>
</dbReference>
<dbReference type="PROSITE" id="PS51318">
    <property type="entry name" value="TAT"/>
    <property type="match status" value="1"/>
</dbReference>
<comment type="caution">
    <text evidence="4">The sequence shown here is derived from an EMBL/GenBank/DDBJ whole genome shotgun (WGS) entry which is preliminary data.</text>
</comment>
<dbReference type="PANTHER" id="PTHR23150:SF19">
    <property type="entry name" value="FORMYLGLYCINE-GENERATING ENZYME"/>
    <property type="match status" value="1"/>
</dbReference>
<keyword evidence="2" id="KW-0732">Signal</keyword>
<feature type="signal peptide" evidence="2">
    <location>
        <begin position="1"/>
        <end position="33"/>
    </location>
</feature>
<name>A0ABW2VXZ3_9ACTN</name>
<evidence type="ECO:0000259" key="3">
    <source>
        <dbReference type="Pfam" id="PF03781"/>
    </source>
</evidence>
<dbReference type="InterPro" id="IPR051043">
    <property type="entry name" value="Sulfatase_Mod_Factor_Kinase"/>
</dbReference>
<feature type="compositionally biased region" description="Low complexity" evidence="1">
    <location>
        <begin position="48"/>
        <end position="69"/>
    </location>
</feature>
<feature type="domain" description="Sulfatase-modifying factor enzyme-like" evidence="3">
    <location>
        <begin position="112"/>
        <end position="375"/>
    </location>
</feature>
<accession>A0ABW2VXZ3</accession>
<proteinExistence type="predicted"/>
<reference evidence="5" key="1">
    <citation type="journal article" date="2019" name="Int. J. Syst. Evol. Microbiol.">
        <title>The Global Catalogue of Microorganisms (GCM) 10K type strain sequencing project: providing services to taxonomists for standard genome sequencing and annotation.</title>
        <authorList>
            <consortium name="The Broad Institute Genomics Platform"/>
            <consortium name="The Broad Institute Genome Sequencing Center for Infectious Disease"/>
            <person name="Wu L."/>
            <person name="Ma J."/>
        </authorList>
    </citation>
    <scope>NUCLEOTIDE SEQUENCE [LARGE SCALE GENOMIC DNA]</scope>
    <source>
        <strain evidence="5">CGMCC 4.7198</strain>
    </source>
</reference>
<evidence type="ECO:0000313" key="4">
    <source>
        <dbReference type="EMBL" id="MFD0289336.1"/>
    </source>
</evidence>
<evidence type="ECO:0000313" key="5">
    <source>
        <dbReference type="Proteomes" id="UP001596957"/>
    </source>
</evidence>
<dbReference type="Gene3D" id="3.90.1580.10">
    <property type="entry name" value="paralog of FGE (formylglycine-generating enzyme)"/>
    <property type="match status" value="1"/>
</dbReference>
<dbReference type="EMBL" id="JBHTEC010000008">
    <property type="protein sequence ID" value="MFD0289336.1"/>
    <property type="molecule type" value="Genomic_DNA"/>
</dbReference>
<evidence type="ECO:0000256" key="1">
    <source>
        <dbReference type="SAM" id="MobiDB-lite"/>
    </source>
</evidence>
<feature type="chain" id="PRO_5045063904" evidence="2">
    <location>
        <begin position="34"/>
        <end position="379"/>
    </location>
</feature>
<dbReference type="InterPro" id="IPR016187">
    <property type="entry name" value="CTDL_fold"/>
</dbReference>
<dbReference type="Proteomes" id="UP001596957">
    <property type="component" value="Unassembled WGS sequence"/>
</dbReference>
<dbReference type="PANTHER" id="PTHR23150">
    <property type="entry name" value="SULFATASE MODIFYING FACTOR 1, 2"/>
    <property type="match status" value="1"/>
</dbReference>
<feature type="region of interest" description="Disordered" evidence="1">
    <location>
        <begin position="38"/>
        <end position="69"/>
    </location>
</feature>
<dbReference type="SUPFAM" id="SSF56436">
    <property type="entry name" value="C-type lectin-like"/>
    <property type="match status" value="1"/>
</dbReference>
<protein>
    <submittedName>
        <fullName evidence="4">Formylglycine-generating enzyme family protein</fullName>
    </submittedName>
</protein>
<organism evidence="4 5">
    <name type="scientific">Streptomyces lutosisoli</name>
    <dbReference type="NCBI Taxonomy" id="2665721"/>
    <lineage>
        <taxon>Bacteria</taxon>
        <taxon>Bacillati</taxon>
        <taxon>Actinomycetota</taxon>
        <taxon>Actinomycetes</taxon>
        <taxon>Kitasatosporales</taxon>
        <taxon>Streptomycetaceae</taxon>
        <taxon>Streptomyces</taxon>
    </lineage>
</organism>
<dbReference type="InterPro" id="IPR042095">
    <property type="entry name" value="SUMF_sf"/>
</dbReference>
<dbReference type="Pfam" id="PF03781">
    <property type="entry name" value="FGE-sulfatase"/>
    <property type="match status" value="1"/>
</dbReference>